<name>A0A6J4J6H3_9CHLR</name>
<proteinExistence type="predicted"/>
<accession>A0A6J4J6H3</accession>
<evidence type="ECO:0000313" key="1">
    <source>
        <dbReference type="EMBL" id="CAA9269236.1"/>
    </source>
</evidence>
<protein>
    <submittedName>
        <fullName evidence="1">Uncharacterized protein</fullName>
    </submittedName>
</protein>
<organism evidence="1">
    <name type="scientific">uncultured Chloroflexota bacterium</name>
    <dbReference type="NCBI Taxonomy" id="166587"/>
    <lineage>
        <taxon>Bacteria</taxon>
        <taxon>Bacillati</taxon>
        <taxon>Chloroflexota</taxon>
        <taxon>environmental samples</taxon>
    </lineage>
</organism>
<reference evidence="1" key="1">
    <citation type="submission" date="2020-02" db="EMBL/GenBank/DDBJ databases">
        <authorList>
            <person name="Meier V. D."/>
        </authorList>
    </citation>
    <scope>NUCLEOTIDE SEQUENCE</scope>
    <source>
        <strain evidence="1">AVDCRST_MAG77</strain>
    </source>
</reference>
<gene>
    <name evidence="1" type="ORF">AVDCRST_MAG77-3094</name>
</gene>
<dbReference type="AlphaFoldDB" id="A0A6J4J6H3"/>
<sequence length="69" mass="8006">MLSEIKSHWRAHLPRMYRRLQKSGELDGLADSVAASTREYARTLHQRQGLDPYTAWSDAMREVALNLYS</sequence>
<dbReference type="EMBL" id="CADCTC010000171">
    <property type="protein sequence ID" value="CAA9269236.1"/>
    <property type="molecule type" value="Genomic_DNA"/>
</dbReference>